<dbReference type="EMBL" id="JAVYII010000011">
    <property type="protein sequence ID" value="MDT9595262.1"/>
    <property type="molecule type" value="Genomic_DNA"/>
</dbReference>
<evidence type="ECO:0000256" key="1">
    <source>
        <dbReference type="ARBA" id="ARBA00022676"/>
    </source>
</evidence>
<keyword evidence="1 6" id="KW-0328">Glycosyltransferase</keyword>
<reference evidence="6 7" key="1">
    <citation type="submission" date="2023-08" db="EMBL/GenBank/DDBJ databases">
        <title>Nocardioides seae sp. nov., a bacterium isolated from a soil.</title>
        <authorList>
            <person name="Wang X."/>
        </authorList>
    </citation>
    <scope>NUCLEOTIDE SEQUENCE [LARGE SCALE GENOMIC DNA]</scope>
    <source>
        <strain evidence="6 7">YZH12</strain>
    </source>
</reference>
<feature type="domain" description="Glycosyltransferase subfamily 4-like N-terminal" evidence="5">
    <location>
        <begin position="38"/>
        <end position="223"/>
    </location>
</feature>
<evidence type="ECO:0000259" key="4">
    <source>
        <dbReference type="Pfam" id="PF00534"/>
    </source>
</evidence>
<dbReference type="Gene3D" id="3.40.50.2000">
    <property type="entry name" value="Glycogen Phosphorylase B"/>
    <property type="match status" value="2"/>
</dbReference>
<dbReference type="InterPro" id="IPR028098">
    <property type="entry name" value="Glyco_trans_4-like_N"/>
</dbReference>
<dbReference type="GO" id="GO:0016757">
    <property type="term" value="F:glycosyltransferase activity"/>
    <property type="evidence" value="ECO:0007669"/>
    <property type="project" value="UniProtKB-KW"/>
</dbReference>
<comment type="caution">
    <text evidence="6">The sequence shown here is derived from an EMBL/GenBank/DDBJ whole genome shotgun (WGS) entry which is preliminary data.</text>
</comment>
<proteinExistence type="predicted"/>
<accession>A0ABU3Q177</accession>
<dbReference type="PANTHER" id="PTHR45947:SF14">
    <property type="entry name" value="SLL1723 PROTEIN"/>
    <property type="match status" value="1"/>
</dbReference>
<dbReference type="InterPro" id="IPR001296">
    <property type="entry name" value="Glyco_trans_1"/>
</dbReference>
<evidence type="ECO:0000256" key="3">
    <source>
        <dbReference type="SAM" id="MobiDB-lite"/>
    </source>
</evidence>
<dbReference type="Pfam" id="PF13439">
    <property type="entry name" value="Glyco_transf_4"/>
    <property type="match status" value="1"/>
</dbReference>
<sequence length="425" mass="44703">MRLPEHPEAPTGTSGAGTSGTDRPRVGYVLTMFPRFSETFVLNELLALEAAGTEVRVLSLRQPDDGRFHAALGDLRARVTYVTRPSRASSVWSVLASVAPDLPRLAEHLPQVLALPVEEGVAALEVAAAAVREGLTHLHAHFANSPATVARVAAALAGIGYSLTAHAKDVFHDGLDAVALQANLRQASAVVTVSDFNVRFLRELCPAAADRVVRVYNGLDLERFAFRAGPREPRTVVAVGRLVPKKGFDVLLQATALLVRTGGDPVRVRIVGSGAEEPRLRELAARLRITDRVEFCGALPQDRMKEVVASATVFAAPCVVAGDGNRDGLPTVLLEALALGTPCVATPVTGIPEAVVDGVTGRLVPEGDATALAAALLGLLDSPADRAAYAAAGRALVERDFDVRRNALLLDEVFGVPAPRAAVPA</sequence>
<keyword evidence="2 6" id="KW-0808">Transferase</keyword>
<feature type="region of interest" description="Disordered" evidence="3">
    <location>
        <begin position="1"/>
        <end position="23"/>
    </location>
</feature>
<protein>
    <submittedName>
        <fullName evidence="6">Glycosyltransferase</fullName>
        <ecNumber evidence="6">2.4.-.-</ecNumber>
    </submittedName>
</protein>
<dbReference type="RefSeq" id="WP_315735826.1">
    <property type="nucleotide sequence ID" value="NZ_JAVYII010000011.1"/>
</dbReference>
<evidence type="ECO:0000256" key="2">
    <source>
        <dbReference type="ARBA" id="ARBA00022679"/>
    </source>
</evidence>
<dbReference type="SUPFAM" id="SSF53756">
    <property type="entry name" value="UDP-Glycosyltransferase/glycogen phosphorylase"/>
    <property type="match status" value="1"/>
</dbReference>
<feature type="domain" description="Glycosyl transferase family 1" evidence="4">
    <location>
        <begin position="230"/>
        <end position="394"/>
    </location>
</feature>
<evidence type="ECO:0000313" key="6">
    <source>
        <dbReference type="EMBL" id="MDT9595262.1"/>
    </source>
</evidence>
<dbReference type="Proteomes" id="UP001268542">
    <property type="component" value="Unassembled WGS sequence"/>
</dbReference>
<dbReference type="PANTHER" id="PTHR45947">
    <property type="entry name" value="SULFOQUINOVOSYL TRANSFERASE SQD2"/>
    <property type="match status" value="1"/>
</dbReference>
<keyword evidence="7" id="KW-1185">Reference proteome</keyword>
<name>A0ABU3Q177_9ACTN</name>
<evidence type="ECO:0000259" key="5">
    <source>
        <dbReference type="Pfam" id="PF13439"/>
    </source>
</evidence>
<dbReference type="InterPro" id="IPR050194">
    <property type="entry name" value="Glycosyltransferase_grp1"/>
</dbReference>
<evidence type="ECO:0000313" key="7">
    <source>
        <dbReference type="Proteomes" id="UP001268542"/>
    </source>
</evidence>
<dbReference type="EC" id="2.4.-.-" evidence="6"/>
<organism evidence="6 7">
    <name type="scientific">Nocardioides imazamoxiresistens</name>
    <dbReference type="NCBI Taxonomy" id="3231893"/>
    <lineage>
        <taxon>Bacteria</taxon>
        <taxon>Bacillati</taxon>
        <taxon>Actinomycetota</taxon>
        <taxon>Actinomycetes</taxon>
        <taxon>Propionibacteriales</taxon>
        <taxon>Nocardioidaceae</taxon>
        <taxon>Nocardioides</taxon>
    </lineage>
</organism>
<gene>
    <name evidence="6" type="ORF">RDV89_19400</name>
</gene>
<dbReference type="Pfam" id="PF00534">
    <property type="entry name" value="Glycos_transf_1"/>
    <property type="match status" value="1"/>
</dbReference>